<dbReference type="RefSeq" id="WP_147800902.1">
    <property type="nucleotide sequence ID" value="NZ_VPFL01000025.1"/>
</dbReference>
<evidence type="ECO:0000313" key="4">
    <source>
        <dbReference type="Proteomes" id="UP000321201"/>
    </source>
</evidence>
<dbReference type="SUPFAM" id="SSF89447">
    <property type="entry name" value="AbrB/MazE/MraZ-like"/>
    <property type="match status" value="1"/>
</dbReference>
<proteinExistence type="predicted"/>
<feature type="domain" description="SpoVT-AbrB" evidence="2">
    <location>
        <begin position="1"/>
        <end position="43"/>
    </location>
</feature>
<dbReference type="Pfam" id="PF04014">
    <property type="entry name" value="MazE_antitoxin"/>
    <property type="match status" value="1"/>
</dbReference>
<dbReference type="PROSITE" id="PS51740">
    <property type="entry name" value="SPOVT_ABRB"/>
    <property type="match status" value="1"/>
</dbReference>
<reference evidence="3 4" key="1">
    <citation type="submission" date="2019-08" db="EMBL/GenBank/DDBJ databases">
        <title>Pelomicrobium methylotrophicum gen. nov., sp. nov. a moderately thermophilic, facultatively anaerobic, lithoautotrophic and methylotrophic bacterium isolated from a terrestrial mud volcano.</title>
        <authorList>
            <person name="Slobodkina G.B."/>
            <person name="Merkel A.Y."/>
            <person name="Slobodkin A.I."/>
        </authorList>
    </citation>
    <scope>NUCLEOTIDE SEQUENCE [LARGE SCALE GENOMIC DNA]</scope>
    <source>
        <strain evidence="3 4">SM250</strain>
    </source>
</reference>
<sequence length="77" mass="8829">MRITPKGQVTIPIEIRRQAGLLPDTEVEFEIRGCEVVIKKARGPKSRGERLIERMRRVKPTIDMTTDEIMAHTRGSE</sequence>
<keyword evidence="1 3" id="KW-0238">DNA-binding</keyword>
<dbReference type="NCBIfam" id="TIGR01439">
    <property type="entry name" value="lp_hng_hel_AbrB"/>
    <property type="match status" value="1"/>
</dbReference>
<dbReference type="InterPro" id="IPR037914">
    <property type="entry name" value="SpoVT-AbrB_sf"/>
</dbReference>
<evidence type="ECO:0000313" key="3">
    <source>
        <dbReference type="EMBL" id="TXF10634.1"/>
    </source>
</evidence>
<dbReference type="SMART" id="SM00966">
    <property type="entry name" value="SpoVT_AbrB"/>
    <property type="match status" value="1"/>
</dbReference>
<organism evidence="3 4">
    <name type="scientific">Pelomicrobium methylotrophicum</name>
    <dbReference type="NCBI Taxonomy" id="2602750"/>
    <lineage>
        <taxon>Bacteria</taxon>
        <taxon>Pseudomonadati</taxon>
        <taxon>Pseudomonadota</taxon>
        <taxon>Hydrogenophilia</taxon>
        <taxon>Hydrogenophilia incertae sedis</taxon>
        <taxon>Pelomicrobium</taxon>
    </lineage>
</organism>
<keyword evidence="4" id="KW-1185">Reference proteome</keyword>
<name>A0A5C7EEN3_9PROT</name>
<comment type="caution">
    <text evidence="3">The sequence shown here is derived from an EMBL/GenBank/DDBJ whole genome shotgun (WGS) entry which is preliminary data.</text>
</comment>
<gene>
    <name evidence="3" type="ORF">FR698_14415</name>
</gene>
<dbReference type="Gene3D" id="2.10.260.10">
    <property type="match status" value="1"/>
</dbReference>
<accession>A0A5C7EEN3</accession>
<evidence type="ECO:0000256" key="1">
    <source>
        <dbReference type="PROSITE-ProRule" id="PRU01076"/>
    </source>
</evidence>
<dbReference type="Proteomes" id="UP000321201">
    <property type="component" value="Unassembled WGS sequence"/>
</dbReference>
<dbReference type="InParanoid" id="A0A5C7EEN3"/>
<dbReference type="AlphaFoldDB" id="A0A5C7EEN3"/>
<dbReference type="OrthoDB" id="9809003at2"/>
<evidence type="ECO:0000259" key="2">
    <source>
        <dbReference type="PROSITE" id="PS51740"/>
    </source>
</evidence>
<dbReference type="GO" id="GO:0003677">
    <property type="term" value="F:DNA binding"/>
    <property type="evidence" value="ECO:0007669"/>
    <property type="project" value="UniProtKB-UniRule"/>
</dbReference>
<dbReference type="EMBL" id="VPFL01000025">
    <property type="protein sequence ID" value="TXF10634.1"/>
    <property type="molecule type" value="Genomic_DNA"/>
</dbReference>
<dbReference type="InterPro" id="IPR007159">
    <property type="entry name" value="SpoVT-AbrB_dom"/>
</dbReference>
<protein>
    <submittedName>
        <fullName evidence="3">AbrB/MazE/SpoVT family DNA-binding domain-containing protein</fullName>
    </submittedName>
</protein>